<feature type="transmembrane region" description="Helical" evidence="1">
    <location>
        <begin position="34"/>
        <end position="62"/>
    </location>
</feature>
<keyword evidence="1" id="KW-0812">Transmembrane</keyword>
<proteinExistence type="predicted"/>
<reference evidence="3" key="1">
    <citation type="journal article" date="2019" name="Int. J. Syst. Evol. Microbiol.">
        <title>The Global Catalogue of Microorganisms (GCM) 10K type strain sequencing project: providing services to taxonomists for standard genome sequencing and annotation.</title>
        <authorList>
            <consortium name="The Broad Institute Genomics Platform"/>
            <consortium name="The Broad Institute Genome Sequencing Center for Infectious Disease"/>
            <person name="Wu L."/>
            <person name="Ma J."/>
        </authorList>
    </citation>
    <scope>NUCLEOTIDE SEQUENCE [LARGE SCALE GENOMIC DNA]</scope>
    <source>
        <strain evidence="3">CGMCC 4.7426</strain>
    </source>
</reference>
<dbReference type="Pfam" id="PF11118">
    <property type="entry name" value="DUF2627"/>
    <property type="match status" value="1"/>
</dbReference>
<keyword evidence="1" id="KW-0472">Membrane</keyword>
<dbReference type="EMBL" id="JBHSFU010000006">
    <property type="protein sequence ID" value="MFC4558759.1"/>
    <property type="molecule type" value="Genomic_DNA"/>
</dbReference>
<evidence type="ECO:0000313" key="3">
    <source>
        <dbReference type="Proteomes" id="UP001595989"/>
    </source>
</evidence>
<dbReference type="RefSeq" id="WP_390295920.1">
    <property type="nucleotide sequence ID" value="NZ_JBHSFU010000006.1"/>
</dbReference>
<keyword evidence="3" id="KW-1185">Reference proteome</keyword>
<accession>A0ABV9DK96</accession>
<sequence>MARLIGVSLLLIPGLISAYGIKLMRDTLFDDFNPIFLHIGVQFTLGMLLFAGGIIFIGGFIVHRDRKRQQNRKKNSIDK</sequence>
<evidence type="ECO:0000256" key="1">
    <source>
        <dbReference type="SAM" id="Phobius"/>
    </source>
</evidence>
<dbReference type="Proteomes" id="UP001595989">
    <property type="component" value="Unassembled WGS sequence"/>
</dbReference>
<organism evidence="2 3">
    <name type="scientific">Virgibacillus kekensis</name>
    <dbReference type="NCBI Taxonomy" id="202261"/>
    <lineage>
        <taxon>Bacteria</taxon>
        <taxon>Bacillati</taxon>
        <taxon>Bacillota</taxon>
        <taxon>Bacilli</taxon>
        <taxon>Bacillales</taxon>
        <taxon>Bacillaceae</taxon>
        <taxon>Virgibacillus</taxon>
    </lineage>
</organism>
<keyword evidence="1" id="KW-1133">Transmembrane helix</keyword>
<protein>
    <submittedName>
        <fullName evidence="2">DUF2627 family protein</fullName>
    </submittedName>
</protein>
<dbReference type="InterPro" id="IPR020138">
    <property type="entry name" value="Uncharacterised_YqzF"/>
</dbReference>
<evidence type="ECO:0000313" key="2">
    <source>
        <dbReference type="EMBL" id="MFC4558759.1"/>
    </source>
</evidence>
<comment type="caution">
    <text evidence="2">The sequence shown here is derived from an EMBL/GenBank/DDBJ whole genome shotgun (WGS) entry which is preliminary data.</text>
</comment>
<name>A0ABV9DK96_9BACI</name>
<gene>
    <name evidence="2" type="ORF">ACFO3D_11105</name>
</gene>